<dbReference type="OrthoDB" id="9135364at2"/>
<evidence type="ECO:0000313" key="2">
    <source>
        <dbReference type="EMBL" id="SIS74258.1"/>
    </source>
</evidence>
<reference evidence="3" key="1">
    <citation type="submission" date="2017-01" db="EMBL/GenBank/DDBJ databases">
        <authorList>
            <person name="Varghese N."/>
            <person name="Submissions S."/>
        </authorList>
    </citation>
    <scope>NUCLEOTIDE SEQUENCE [LARGE SCALE GENOMIC DNA]</scope>
    <source>
        <strain evidence="3">DSM 45196</strain>
    </source>
</reference>
<name>A0A1N7LK92_9BACL</name>
<dbReference type="InterPro" id="IPR045515">
    <property type="entry name" value="DUF6440"/>
</dbReference>
<gene>
    <name evidence="2" type="ORF">SAMN05421790_104224</name>
</gene>
<dbReference type="Pfam" id="PF20037">
    <property type="entry name" value="DUF6440"/>
    <property type="match status" value="1"/>
</dbReference>
<evidence type="ECO:0000259" key="1">
    <source>
        <dbReference type="Pfam" id="PF20037"/>
    </source>
</evidence>
<evidence type="ECO:0000313" key="3">
    <source>
        <dbReference type="Proteomes" id="UP000186795"/>
    </source>
</evidence>
<dbReference type="AlphaFoldDB" id="A0A1N7LK92"/>
<organism evidence="2 3">
    <name type="scientific">Kroppenstedtia eburnea</name>
    <dbReference type="NCBI Taxonomy" id="714067"/>
    <lineage>
        <taxon>Bacteria</taxon>
        <taxon>Bacillati</taxon>
        <taxon>Bacillota</taxon>
        <taxon>Bacilli</taxon>
        <taxon>Bacillales</taxon>
        <taxon>Thermoactinomycetaceae</taxon>
        <taxon>Kroppenstedtia</taxon>
    </lineage>
</organism>
<dbReference type="Proteomes" id="UP000186795">
    <property type="component" value="Unassembled WGS sequence"/>
</dbReference>
<proteinExistence type="predicted"/>
<dbReference type="RefSeq" id="WP_076524521.1">
    <property type="nucleotide sequence ID" value="NZ_CP048103.1"/>
</dbReference>
<dbReference type="EMBL" id="FTOD01000004">
    <property type="protein sequence ID" value="SIS74258.1"/>
    <property type="molecule type" value="Genomic_DNA"/>
</dbReference>
<sequence>MWGKTAGIWLALVLLLTGCLPDPEALQRMKEEIELGLDEMDEDFDEEFPCGLGCQEDKDARFVTQEEVEEDYDFYFNIFTDRKTGCQYLTTDVGVTPLLTKEGKPDCDPKRIEKK</sequence>
<accession>A0A1N7LK92</accession>
<keyword evidence="3" id="KW-1185">Reference proteome</keyword>
<dbReference type="PROSITE" id="PS51257">
    <property type="entry name" value="PROKAR_LIPOPROTEIN"/>
    <property type="match status" value="1"/>
</dbReference>
<protein>
    <recommendedName>
        <fullName evidence="1">DUF6440 domain-containing protein</fullName>
    </recommendedName>
</protein>
<feature type="domain" description="DUF6440" evidence="1">
    <location>
        <begin position="61"/>
        <end position="106"/>
    </location>
</feature>